<protein>
    <submittedName>
        <fullName evidence="3">Thiamine biosynthesis protein ThiF</fullName>
    </submittedName>
</protein>
<evidence type="ECO:0000313" key="4">
    <source>
        <dbReference type="Proteomes" id="UP000632195"/>
    </source>
</evidence>
<accession>A0AA37BPL4</accession>
<dbReference type="GO" id="GO:0004792">
    <property type="term" value="F:thiosulfate-cyanide sulfurtransferase activity"/>
    <property type="evidence" value="ECO:0007669"/>
    <property type="project" value="TreeGrafter"/>
</dbReference>
<dbReference type="PANTHER" id="PTHR10953:SF102">
    <property type="entry name" value="ADENYLYLTRANSFERASE AND SULFURTRANSFERASE MOCS3"/>
    <property type="match status" value="1"/>
</dbReference>
<dbReference type="Pfam" id="PF00899">
    <property type="entry name" value="ThiF"/>
    <property type="match status" value="1"/>
</dbReference>
<keyword evidence="4" id="KW-1185">Reference proteome</keyword>
<evidence type="ECO:0000259" key="2">
    <source>
        <dbReference type="Pfam" id="PF00899"/>
    </source>
</evidence>
<dbReference type="Gene3D" id="3.40.50.720">
    <property type="entry name" value="NAD(P)-binding Rossmann-like Domain"/>
    <property type="match status" value="1"/>
</dbReference>
<dbReference type="InterPro" id="IPR000594">
    <property type="entry name" value="ThiF_NAD_FAD-bd"/>
</dbReference>
<reference evidence="3" key="2">
    <citation type="submission" date="2022-09" db="EMBL/GenBank/DDBJ databases">
        <authorList>
            <person name="Sun Q."/>
            <person name="Ohkuma M."/>
        </authorList>
    </citation>
    <scope>NUCLEOTIDE SEQUENCE</scope>
    <source>
        <strain evidence="3">JCM 13583</strain>
    </source>
</reference>
<evidence type="ECO:0000313" key="3">
    <source>
        <dbReference type="EMBL" id="GGM67310.1"/>
    </source>
</evidence>
<evidence type="ECO:0000256" key="1">
    <source>
        <dbReference type="SAM" id="Phobius"/>
    </source>
</evidence>
<dbReference type="SUPFAM" id="SSF69572">
    <property type="entry name" value="Activating enzymes of the ubiquitin-like proteins"/>
    <property type="match status" value="1"/>
</dbReference>
<dbReference type="InterPro" id="IPR045886">
    <property type="entry name" value="ThiF/MoeB/HesA"/>
</dbReference>
<keyword evidence="1" id="KW-0472">Membrane</keyword>
<dbReference type="GO" id="GO:0008641">
    <property type="term" value="F:ubiquitin-like modifier activating enzyme activity"/>
    <property type="evidence" value="ECO:0007669"/>
    <property type="project" value="InterPro"/>
</dbReference>
<feature type="domain" description="THIF-type NAD/FAD binding fold" evidence="2">
    <location>
        <begin position="8"/>
        <end position="237"/>
    </location>
</feature>
<feature type="transmembrane region" description="Helical" evidence="1">
    <location>
        <begin position="185"/>
        <end position="207"/>
    </location>
</feature>
<dbReference type="InterPro" id="IPR035985">
    <property type="entry name" value="Ubiquitin-activating_enz"/>
</dbReference>
<name>A0AA37BPL4_9ARCH</name>
<dbReference type="AlphaFoldDB" id="A0AA37BPL4"/>
<organism evidence="3 4">
    <name type="scientific">Thermogymnomonas acidicola</name>
    <dbReference type="NCBI Taxonomy" id="399579"/>
    <lineage>
        <taxon>Archaea</taxon>
        <taxon>Methanobacteriati</taxon>
        <taxon>Thermoplasmatota</taxon>
        <taxon>Thermoplasmata</taxon>
        <taxon>Thermoplasmatales</taxon>
        <taxon>Thermogymnomonas</taxon>
    </lineage>
</organism>
<dbReference type="EMBL" id="BMNY01000001">
    <property type="protein sequence ID" value="GGM67310.1"/>
    <property type="molecule type" value="Genomic_DNA"/>
</dbReference>
<dbReference type="CDD" id="cd00757">
    <property type="entry name" value="ThiF_MoeB_HesA_family"/>
    <property type="match status" value="1"/>
</dbReference>
<sequence length="251" mass="27098">MQENEALFSRHLRLASWGREMQDLVSRTSVLLVGAGGTGGLMAELIVRSGFGSLTLVDMDYVSISNVQRQVLFTAGDVGEPKAEVAERKLSAIGSGTKLTCIPEEFSPENATTLVSGADLVVECTDSLEAAMVANDACVKLGKPLVHMSAIEEYGQIKAYTPGLTSCLACFMPESLPELPTCSQIGVLASVPSLVSAMAFSVLLNVLRRRDDGALYFVDARELSVQKVRVERNVNCRACARGDYIHLRRRP</sequence>
<comment type="caution">
    <text evidence="3">The sequence shown here is derived from an EMBL/GenBank/DDBJ whole genome shotgun (WGS) entry which is preliminary data.</text>
</comment>
<dbReference type="RefSeq" id="WP_188679520.1">
    <property type="nucleotide sequence ID" value="NZ_BMNY01000001.1"/>
</dbReference>
<proteinExistence type="predicted"/>
<dbReference type="GO" id="GO:0005737">
    <property type="term" value="C:cytoplasm"/>
    <property type="evidence" value="ECO:0007669"/>
    <property type="project" value="TreeGrafter"/>
</dbReference>
<dbReference type="GO" id="GO:0016779">
    <property type="term" value="F:nucleotidyltransferase activity"/>
    <property type="evidence" value="ECO:0007669"/>
    <property type="project" value="TreeGrafter"/>
</dbReference>
<keyword evidence="1" id="KW-1133">Transmembrane helix</keyword>
<keyword evidence="1" id="KW-0812">Transmembrane</keyword>
<dbReference type="PANTHER" id="PTHR10953">
    <property type="entry name" value="UBIQUITIN-ACTIVATING ENZYME E1"/>
    <property type="match status" value="1"/>
</dbReference>
<dbReference type="Proteomes" id="UP000632195">
    <property type="component" value="Unassembled WGS sequence"/>
</dbReference>
<gene>
    <name evidence="3" type="ORF">GCM10007108_01740</name>
</gene>
<reference evidence="3" key="1">
    <citation type="journal article" date="2014" name="Int. J. Syst. Evol. Microbiol.">
        <title>Complete genome sequence of Corynebacterium casei LMG S-19264T (=DSM 44701T), isolated from a smear-ripened cheese.</title>
        <authorList>
            <consortium name="US DOE Joint Genome Institute (JGI-PGF)"/>
            <person name="Walter F."/>
            <person name="Albersmeier A."/>
            <person name="Kalinowski J."/>
            <person name="Ruckert C."/>
        </authorList>
    </citation>
    <scope>NUCLEOTIDE SEQUENCE</scope>
    <source>
        <strain evidence="3">JCM 13583</strain>
    </source>
</reference>